<evidence type="ECO:0000313" key="3">
    <source>
        <dbReference type="Proteomes" id="UP001169027"/>
    </source>
</evidence>
<reference evidence="2" key="1">
    <citation type="submission" date="2023-06" db="EMBL/GenBank/DDBJ databases">
        <authorList>
            <person name="Jiang Y."/>
            <person name="Liu Q."/>
        </authorList>
    </citation>
    <scope>NUCLEOTIDE SEQUENCE</scope>
    <source>
        <strain evidence="2">CGMCC 1.12090</strain>
    </source>
</reference>
<keyword evidence="3" id="KW-1185">Reference proteome</keyword>
<evidence type="ECO:0000259" key="1">
    <source>
        <dbReference type="Pfam" id="PF13472"/>
    </source>
</evidence>
<organism evidence="2 3">
    <name type="scientific">Variovorax ginsengisoli</name>
    <dbReference type="NCBI Taxonomy" id="363844"/>
    <lineage>
        <taxon>Bacteria</taxon>
        <taxon>Pseudomonadati</taxon>
        <taxon>Pseudomonadota</taxon>
        <taxon>Betaproteobacteria</taxon>
        <taxon>Burkholderiales</taxon>
        <taxon>Comamonadaceae</taxon>
        <taxon>Variovorax</taxon>
    </lineage>
</organism>
<dbReference type="EMBL" id="JAUKVY010000003">
    <property type="protein sequence ID" value="MDO1531962.1"/>
    <property type="molecule type" value="Genomic_DNA"/>
</dbReference>
<protein>
    <recommendedName>
        <fullName evidence="1">SGNH hydrolase-type esterase domain-containing protein</fullName>
    </recommendedName>
</protein>
<dbReference type="Pfam" id="PF13472">
    <property type="entry name" value="Lipase_GDSL_2"/>
    <property type="match status" value="1"/>
</dbReference>
<proteinExistence type="predicted"/>
<name>A0ABT8S113_9BURK</name>
<dbReference type="Gene3D" id="3.40.50.1110">
    <property type="entry name" value="SGNH hydrolase"/>
    <property type="match status" value="1"/>
</dbReference>
<dbReference type="Proteomes" id="UP001169027">
    <property type="component" value="Unassembled WGS sequence"/>
</dbReference>
<evidence type="ECO:0000313" key="2">
    <source>
        <dbReference type="EMBL" id="MDO1531962.1"/>
    </source>
</evidence>
<dbReference type="InterPro" id="IPR013830">
    <property type="entry name" value="SGNH_hydro"/>
</dbReference>
<gene>
    <name evidence="2" type="ORF">Q2T77_06660</name>
</gene>
<accession>A0ABT8S113</accession>
<dbReference type="SUPFAM" id="SSF52266">
    <property type="entry name" value="SGNH hydrolase"/>
    <property type="match status" value="1"/>
</dbReference>
<sequence>MAIKVKVGGVYTDTVGVFSKNAGVYSAVAGLSAKVGGVYVRADAAVDPLARFKASVLAGTGKVYMSGDSTTLVANQMWSQINEQITAPGGEWGGVTVVNGGANGQTLEGQLAQSMGDIYASAATLVIGCWLINDVRQGARTVAQMQANLLQFIDGIKTNLPGADILMWTPNSFQLTDPQAYGYVVPLASAQDYTDRIWQAYENVRLTAPANVAFVDKQQVFGRVLVDVNPLLQDILHPNNTGQTAAMIPMIQVTTPTPPPINLTASAAAWASNPNNPWTIYSRALEDTRYCTVVKRMYCDTWADLGANYLYYWAPRWNDPSGSIQVADLQPLDFIGTANGNCQLTGSETKSDLDVRRIQIQIPIANGAPSNTPGLAYGTVYRKLP</sequence>
<comment type="caution">
    <text evidence="2">The sequence shown here is derived from an EMBL/GenBank/DDBJ whole genome shotgun (WGS) entry which is preliminary data.</text>
</comment>
<dbReference type="RefSeq" id="WP_301805691.1">
    <property type="nucleotide sequence ID" value="NZ_JAUJZH010000003.1"/>
</dbReference>
<dbReference type="InterPro" id="IPR036514">
    <property type="entry name" value="SGNH_hydro_sf"/>
</dbReference>
<feature type="domain" description="SGNH hydrolase-type esterase" evidence="1">
    <location>
        <begin position="67"/>
        <end position="244"/>
    </location>
</feature>